<dbReference type="OrthoDB" id="6753578at2759"/>
<feature type="compositionally biased region" description="Basic residues" evidence="1">
    <location>
        <begin position="59"/>
        <end position="76"/>
    </location>
</feature>
<keyword evidence="3" id="KW-1185">Reference proteome</keyword>
<accession>A0A9N9XJP7</accession>
<reference evidence="2" key="1">
    <citation type="submission" date="2022-01" db="EMBL/GenBank/DDBJ databases">
        <authorList>
            <person name="King R."/>
        </authorList>
    </citation>
    <scope>NUCLEOTIDE SEQUENCE</scope>
</reference>
<sequence>MSFFDEDSLSEPSLFADNESGDEYFPTHFDQSSTEDERGFDNNGAEPIDNAAEEDKPKRCQKRQINKNKKEQRKRQRNYEQSYTTRTGKVVAQKVFSNPDCNCQNRCFHNIPEQSRKNVFESFWKMGSFVAQNAFLCGLIKQETPKRCRPTTSVKNKKSATNLYHILMLQLIAGKTETVCKKYFLQTFKISDGRMTPAMKKLSLGFSAGEDKRDKKIPGNKTSEEKMLEIRNHIASFPCYQSHYTRSHNPNRKYLSEDLNIRLLYNLYKDKVHSEGKEPVAEHVYRRTFNNEFNLHFHAPHKDTCIKCDIFINKLKQSREEHEKSKLLQDHELHLRKADKVRESMKFDTEKSASNRSYYAFSCDLEKSLSFPRLTFQMAYYKRNLYVYNLGCHELSTEKGFMYCWDEVTGSRGSQEIANKHERQKQNMLLCIAIHVPVKTGTGK</sequence>
<dbReference type="Proteomes" id="UP001153709">
    <property type="component" value="Chromosome 8"/>
</dbReference>
<proteinExistence type="predicted"/>
<evidence type="ECO:0000313" key="2">
    <source>
        <dbReference type="EMBL" id="CAG9839225.1"/>
    </source>
</evidence>
<protein>
    <submittedName>
        <fullName evidence="2">Uncharacterized protein</fullName>
    </submittedName>
</protein>
<dbReference type="PANTHER" id="PTHR10773">
    <property type="entry name" value="DNA-DIRECTED RNA POLYMERASES I, II, AND III SUBUNIT RPABC2"/>
    <property type="match status" value="1"/>
</dbReference>
<name>A0A9N9XJP7_DIABA</name>
<evidence type="ECO:0000313" key="3">
    <source>
        <dbReference type="Proteomes" id="UP001153709"/>
    </source>
</evidence>
<dbReference type="EMBL" id="OU898283">
    <property type="protein sequence ID" value="CAG9839225.1"/>
    <property type="molecule type" value="Genomic_DNA"/>
</dbReference>
<feature type="region of interest" description="Disordered" evidence="1">
    <location>
        <begin position="1"/>
        <end position="84"/>
    </location>
</feature>
<gene>
    <name evidence="2" type="ORF">DIABBA_LOCUS12012</name>
</gene>
<dbReference type="AlphaFoldDB" id="A0A9N9XJP7"/>
<evidence type="ECO:0000256" key="1">
    <source>
        <dbReference type="SAM" id="MobiDB-lite"/>
    </source>
</evidence>
<dbReference type="PANTHER" id="PTHR10773:SF19">
    <property type="match status" value="1"/>
</dbReference>
<organism evidence="2 3">
    <name type="scientific">Diabrotica balteata</name>
    <name type="common">Banded cucumber beetle</name>
    <dbReference type="NCBI Taxonomy" id="107213"/>
    <lineage>
        <taxon>Eukaryota</taxon>
        <taxon>Metazoa</taxon>
        <taxon>Ecdysozoa</taxon>
        <taxon>Arthropoda</taxon>
        <taxon>Hexapoda</taxon>
        <taxon>Insecta</taxon>
        <taxon>Pterygota</taxon>
        <taxon>Neoptera</taxon>
        <taxon>Endopterygota</taxon>
        <taxon>Coleoptera</taxon>
        <taxon>Polyphaga</taxon>
        <taxon>Cucujiformia</taxon>
        <taxon>Chrysomeloidea</taxon>
        <taxon>Chrysomelidae</taxon>
        <taxon>Galerucinae</taxon>
        <taxon>Diabroticina</taxon>
        <taxon>Diabroticites</taxon>
        <taxon>Diabrotica</taxon>
    </lineage>
</organism>